<keyword evidence="8" id="KW-1185">Reference proteome</keyword>
<dbReference type="PANTHER" id="PTHR33529:SF6">
    <property type="entry name" value="YJGP_YJGQ FAMILY PERMEASE"/>
    <property type="match status" value="1"/>
</dbReference>
<dbReference type="NCBIfam" id="TIGR04408">
    <property type="entry name" value="LptG_lptG"/>
    <property type="match status" value="1"/>
</dbReference>
<dbReference type="InterPro" id="IPR030923">
    <property type="entry name" value="LptG"/>
</dbReference>
<feature type="transmembrane region" description="Helical" evidence="6">
    <location>
        <begin position="277"/>
        <end position="295"/>
    </location>
</feature>
<dbReference type="GO" id="GO:0043190">
    <property type="term" value="C:ATP-binding cassette (ABC) transporter complex"/>
    <property type="evidence" value="ECO:0007669"/>
    <property type="project" value="InterPro"/>
</dbReference>
<evidence type="ECO:0000313" key="8">
    <source>
        <dbReference type="Proteomes" id="UP000182517"/>
    </source>
</evidence>
<evidence type="ECO:0000256" key="2">
    <source>
        <dbReference type="ARBA" id="ARBA00022475"/>
    </source>
</evidence>
<dbReference type="KEGG" id="pef:A7E78_04980"/>
<evidence type="ECO:0000256" key="6">
    <source>
        <dbReference type="SAM" id="Phobius"/>
    </source>
</evidence>
<keyword evidence="3 6" id="KW-0812">Transmembrane</keyword>
<feature type="transmembrane region" description="Helical" evidence="6">
    <location>
        <begin position="335"/>
        <end position="355"/>
    </location>
</feature>
<feature type="transmembrane region" description="Helical" evidence="6">
    <location>
        <begin position="50"/>
        <end position="75"/>
    </location>
</feature>
<keyword evidence="2" id="KW-1003">Cell membrane</keyword>
<dbReference type="PANTHER" id="PTHR33529">
    <property type="entry name" value="SLR0882 PROTEIN-RELATED"/>
    <property type="match status" value="1"/>
</dbReference>
<sequence>MTLISRYILGTFFRIFGLALAAFVGLYLLVDFFERVDNFIEHSAAAHLYLSYFALKVPFIAVQVVPLACLLAVFMTLGGFSRTNELTAMHSAGISLLRITLPLLITGLLISLLSLLAYEYLVPRCVKQANNIYTSKVQGRPVGVFKRSRIWLREGSKIVNIRLAEAEKGQLQGVTLYDFDHSFKLIGRSDIPKASYVNGHWEAESLIERRFASGNLVASQTGNDQAIDLKLTPEDFRVPGSKRNEDLGYRELRSLASKLRAEGYNSTRFEVDMHARLATPFASLIMAFLGIPFALRKGRDSGLALGIAMSVMIGVVYFILQAILLAFGYSSALPPALAAWSANLLFFLFGCWLFLGTDS</sequence>
<dbReference type="RefSeq" id="WP_072283213.1">
    <property type="nucleotide sequence ID" value="NZ_CP015519.1"/>
</dbReference>
<keyword evidence="4 6" id="KW-1133">Transmembrane helix</keyword>
<evidence type="ECO:0000256" key="3">
    <source>
        <dbReference type="ARBA" id="ARBA00022692"/>
    </source>
</evidence>
<dbReference type="InterPro" id="IPR005495">
    <property type="entry name" value="LptG/LptF_permease"/>
</dbReference>
<evidence type="ECO:0000313" key="7">
    <source>
        <dbReference type="EMBL" id="APG27248.1"/>
    </source>
</evidence>
<feature type="transmembrane region" description="Helical" evidence="6">
    <location>
        <begin position="96"/>
        <end position="118"/>
    </location>
</feature>
<organism evidence="7 8">
    <name type="scientific">Syntrophotalea acetylenivorans</name>
    <dbReference type="NCBI Taxonomy" id="1842532"/>
    <lineage>
        <taxon>Bacteria</taxon>
        <taxon>Pseudomonadati</taxon>
        <taxon>Thermodesulfobacteriota</taxon>
        <taxon>Desulfuromonadia</taxon>
        <taxon>Desulfuromonadales</taxon>
        <taxon>Syntrophotaleaceae</taxon>
        <taxon>Syntrophotalea</taxon>
    </lineage>
</organism>
<dbReference type="GO" id="GO:0015920">
    <property type="term" value="P:lipopolysaccharide transport"/>
    <property type="evidence" value="ECO:0007669"/>
    <property type="project" value="TreeGrafter"/>
</dbReference>
<reference evidence="7 8" key="1">
    <citation type="journal article" date="2017" name="Genome Announc.">
        <title>Complete Genome Sequences of Two Acetylene-Fermenting Pelobacter acetylenicus Strains.</title>
        <authorList>
            <person name="Sutton J.M."/>
            <person name="Baesman S.M."/>
            <person name="Fierst J.L."/>
            <person name="Poret-Peterson A.T."/>
            <person name="Oremland R.S."/>
            <person name="Dunlap D.S."/>
            <person name="Akob D.M."/>
        </authorList>
    </citation>
    <scope>NUCLEOTIDE SEQUENCE [LARGE SCALE GENOMIC DNA]</scope>
    <source>
        <strain evidence="7 8">SFB93</strain>
    </source>
</reference>
<dbReference type="AlphaFoldDB" id="A0A1L3GNJ5"/>
<dbReference type="GO" id="GO:0055085">
    <property type="term" value="P:transmembrane transport"/>
    <property type="evidence" value="ECO:0007669"/>
    <property type="project" value="InterPro"/>
</dbReference>
<dbReference type="Pfam" id="PF03739">
    <property type="entry name" value="LptF_LptG"/>
    <property type="match status" value="1"/>
</dbReference>
<dbReference type="EMBL" id="CP015519">
    <property type="protein sequence ID" value="APG27248.1"/>
    <property type="molecule type" value="Genomic_DNA"/>
</dbReference>
<gene>
    <name evidence="7" type="ORF">A7E78_04980</name>
</gene>
<feature type="transmembrane region" description="Helical" evidence="6">
    <location>
        <begin position="302"/>
        <end position="329"/>
    </location>
</feature>
<evidence type="ECO:0000256" key="1">
    <source>
        <dbReference type="ARBA" id="ARBA00004651"/>
    </source>
</evidence>
<protein>
    <submittedName>
        <fullName evidence="7">LPS export ABC transporter permease LptG</fullName>
    </submittedName>
</protein>
<dbReference type="Proteomes" id="UP000182517">
    <property type="component" value="Chromosome"/>
</dbReference>
<accession>A0A1L3GNJ5</accession>
<evidence type="ECO:0000256" key="5">
    <source>
        <dbReference type="ARBA" id="ARBA00023136"/>
    </source>
</evidence>
<name>A0A1L3GNJ5_9BACT</name>
<evidence type="ECO:0000256" key="4">
    <source>
        <dbReference type="ARBA" id="ARBA00022989"/>
    </source>
</evidence>
<keyword evidence="5 6" id="KW-0472">Membrane</keyword>
<comment type="subcellular location">
    <subcellularLocation>
        <location evidence="1">Cell membrane</location>
        <topology evidence="1">Multi-pass membrane protein</topology>
    </subcellularLocation>
</comment>
<dbReference type="OrthoDB" id="9783403at2"/>
<proteinExistence type="predicted"/>
<feature type="transmembrane region" description="Helical" evidence="6">
    <location>
        <begin position="12"/>
        <end position="30"/>
    </location>
</feature>
<dbReference type="STRING" id="1842532.A7E78_04980"/>